<organism evidence="1 2">
    <name type="scientific">Rhodanobacter umsongensis</name>
    <dbReference type="NCBI Taxonomy" id="633153"/>
    <lineage>
        <taxon>Bacteria</taxon>
        <taxon>Pseudomonadati</taxon>
        <taxon>Pseudomonadota</taxon>
        <taxon>Gammaproteobacteria</taxon>
        <taxon>Lysobacterales</taxon>
        <taxon>Rhodanobacteraceae</taxon>
        <taxon>Rhodanobacter</taxon>
    </lineage>
</organism>
<dbReference type="EMBL" id="JBHSMK010000005">
    <property type="protein sequence ID" value="MFC5437112.1"/>
    <property type="molecule type" value="Genomic_DNA"/>
</dbReference>
<keyword evidence="2" id="KW-1185">Reference proteome</keyword>
<reference evidence="2" key="1">
    <citation type="journal article" date="2019" name="Int. J. Syst. Evol. Microbiol.">
        <title>The Global Catalogue of Microorganisms (GCM) 10K type strain sequencing project: providing services to taxonomists for standard genome sequencing and annotation.</title>
        <authorList>
            <consortium name="The Broad Institute Genomics Platform"/>
            <consortium name="The Broad Institute Genome Sequencing Center for Infectious Disease"/>
            <person name="Wu L."/>
            <person name="Ma J."/>
        </authorList>
    </citation>
    <scope>NUCLEOTIDE SEQUENCE [LARGE SCALE GENOMIC DNA]</scope>
    <source>
        <strain evidence="2">JCM 17130</strain>
    </source>
</reference>
<dbReference type="RefSeq" id="WP_377305192.1">
    <property type="nucleotide sequence ID" value="NZ_JBHSMK010000005.1"/>
</dbReference>
<name>A0ABW0JMT4_9GAMM</name>
<proteinExistence type="predicted"/>
<evidence type="ECO:0008006" key="3">
    <source>
        <dbReference type="Google" id="ProtNLM"/>
    </source>
</evidence>
<gene>
    <name evidence="1" type="ORF">ACFPME_11120</name>
</gene>
<accession>A0ABW0JMT4</accession>
<evidence type="ECO:0000313" key="2">
    <source>
        <dbReference type="Proteomes" id="UP001596013"/>
    </source>
</evidence>
<evidence type="ECO:0000313" key="1">
    <source>
        <dbReference type="EMBL" id="MFC5437112.1"/>
    </source>
</evidence>
<protein>
    <recommendedName>
        <fullName evidence="3">Gfo/Idh/MocA-like oxidoreductase N-terminal domain-containing protein</fullName>
    </recommendedName>
</protein>
<sequence length="83" mass="9173">MGTLYVVQAFHEAGGDVIADKPILHGMENLALTRAEMLAGERDGVLVYAQTANVDRDEYSQPVILATYGHVPHPEQQSLRQLR</sequence>
<comment type="caution">
    <text evidence="1">The sequence shown here is derived from an EMBL/GenBank/DDBJ whole genome shotgun (WGS) entry which is preliminary data.</text>
</comment>
<dbReference type="Proteomes" id="UP001596013">
    <property type="component" value="Unassembled WGS sequence"/>
</dbReference>